<evidence type="ECO:0000256" key="1">
    <source>
        <dbReference type="SAM" id="MobiDB-lite"/>
    </source>
</evidence>
<accession>A0A9J5XXN9</accession>
<sequence length="625" mass="71134">METSSEGDTHDASDSKSPIDLNLPLPVRMNGGDCQHLSIRNPSKQLPTEEVPEHKWCWYADYTHKIGVDGSVGDKIGPPSLRLRKETDQTSKVGDANLRKHSKWDLQEDITNVAKCRKTQKVRLMTELLSGKFNLGRSSMNAKLISANNMSMELNRVAPPMDKGMRMAVSQSENELYQEKLHQTLKRFTNAQKHTKNDPTQRKNIPYWPTILKDNKSCEPLKVNGVGSSESLQKEVISSGRQSNLVQLDQSRRNSIINLNPIIDLSYSSMLQRNQRSSKVTEKRASTYMPPTSNMRMFKNWKEVNYPQTQNGVFPWRNSGSTNFNPSYANDGLLRSNTATTQVKDRTTKLPNSVQVSSPVSTRWGSHNIEISSPIKFSIAQNTTFQPCKLHENHKFGKVVISSVQKGKTVSDLKSTNSMRAEDKSIKGMRSLNPFSNEGMLAIQLSRYQERHLTPYNIHPPFLLHENPCIYNGSFLPRHQLKESSGIYMSDFPEIQSSRQHVSCFKDQNVSLGLQQKKRKAHAFEKLGRRKLQQSTSSSGILHIARNSGSKIDMMQDDNISKTLDMRSYYTPTTILPVIRISKENPPCLFNQNPVDIADADDERYFRTIEDQRIRDKSSLRENWS</sequence>
<feature type="region of interest" description="Disordered" evidence="1">
    <location>
        <begin position="1"/>
        <end position="22"/>
    </location>
</feature>
<reference evidence="2 3" key="1">
    <citation type="submission" date="2020-09" db="EMBL/GenBank/DDBJ databases">
        <title>De no assembly of potato wild relative species, Solanum commersonii.</title>
        <authorList>
            <person name="Cho K."/>
        </authorList>
    </citation>
    <scope>NUCLEOTIDE SEQUENCE [LARGE SCALE GENOMIC DNA]</scope>
    <source>
        <strain evidence="2">LZ3.2</strain>
        <tissue evidence="2">Leaf</tissue>
    </source>
</reference>
<evidence type="ECO:0000313" key="3">
    <source>
        <dbReference type="Proteomes" id="UP000824120"/>
    </source>
</evidence>
<protein>
    <submittedName>
        <fullName evidence="2">Uncharacterized protein</fullName>
    </submittedName>
</protein>
<dbReference type="Proteomes" id="UP000824120">
    <property type="component" value="Chromosome 8"/>
</dbReference>
<organism evidence="2 3">
    <name type="scientific">Solanum commersonii</name>
    <name type="common">Commerson's wild potato</name>
    <name type="synonym">Commerson's nightshade</name>
    <dbReference type="NCBI Taxonomy" id="4109"/>
    <lineage>
        <taxon>Eukaryota</taxon>
        <taxon>Viridiplantae</taxon>
        <taxon>Streptophyta</taxon>
        <taxon>Embryophyta</taxon>
        <taxon>Tracheophyta</taxon>
        <taxon>Spermatophyta</taxon>
        <taxon>Magnoliopsida</taxon>
        <taxon>eudicotyledons</taxon>
        <taxon>Gunneridae</taxon>
        <taxon>Pentapetalae</taxon>
        <taxon>asterids</taxon>
        <taxon>lamiids</taxon>
        <taxon>Solanales</taxon>
        <taxon>Solanaceae</taxon>
        <taxon>Solanoideae</taxon>
        <taxon>Solaneae</taxon>
        <taxon>Solanum</taxon>
    </lineage>
</organism>
<dbReference type="OrthoDB" id="1266166at2759"/>
<evidence type="ECO:0000313" key="2">
    <source>
        <dbReference type="EMBL" id="KAG5591984.1"/>
    </source>
</evidence>
<keyword evidence="3" id="KW-1185">Reference proteome</keyword>
<proteinExistence type="predicted"/>
<dbReference type="EMBL" id="JACXVP010000008">
    <property type="protein sequence ID" value="KAG5591984.1"/>
    <property type="molecule type" value="Genomic_DNA"/>
</dbReference>
<dbReference type="AlphaFoldDB" id="A0A9J5XXN9"/>
<name>A0A9J5XXN9_SOLCO</name>
<comment type="caution">
    <text evidence="2">The sequence shown here is derived from an EMBL/GenBank/DDBJ whole genome shotgun (WGS) entry which is preliminary data.</text>
</comment>
<gene>
    <name evidence="2" type="ORF">H5410_042498</name>
</gene>